<evidence type="ECO:0000259" key="10">
    <source>
        <dbReference type="PROSITE" id="PS50110"/>
    </source>
</evidence>
<dbReference type="PROSITE" id="PS50110">
    <property type="entry name" value="RESPONSE_REGULATORY"/>
    <property type="match status" value="1"/>
</dbReference>
<dbReference type="InterPro" id="IPR001789">
    <property type="entry name" value="Sig_transdc_resp-reg_receiver"/>
</dbReference>
<evidence type="ECO:0000256" key="1">
    <source>
        <dbReference type="ARBA" id="ARBA00004496"/>
    </source>
</evidence>
<dbReference type="PANTHER" id="PTHR42713">
    <property type="entry name" value="HISTIDINE KINASE-RELATED"/>
    <property type="match status" value="1"/>
</dbReference>
<dbReference type="SMART" id="SM00342">
    <property type="entry name" value="HTH_ARAC"/>
    <property type="match status" value="1"/>
</dbReference>
<keyword evidence="5" id="KW-0805">Transcription regulation</keyword>
<dbReference type="InterPro" id="IPR011006">
    <property type="entry name" value="CheY-like_superfamily"/>
</dbReference>
<protein>
    <recommendedName>
        <fullName evidence="13">Response regulator</fullName>
    </recommendedName>
</protein>
<keyword evidence="4" id="KW-0902">Two-component regulatory system</keyword>
<dbReference type="SUPFAM" id="SSF52172">
    <property type="entry name" value="CheY-like"/>
    <property type="match status" value="1"/>
</dbReference>
<comment type="caution">
    <text evidence="11">The sequence shown here is derived from an EMBL/GenBank/DDBJ whole genome shotgun (WGS) entry which is preliminary data.</text>
</comment>
<comment type="subcellular location">
    <subcellularLocation>
        <location evidence="1">Cytoplasm</location>
    </subcellularLocation>
</comment>
<keyword evidence="3 8" id="KW-0597">Phosphoprotein</keyword>
<evidence type="ECO:0000313" key="11">
    <source>
        <dbReference type="EMBL" id="GGA42925.1"/>
    </source>
</evidence>
<organism evidence="11 12">
    <name type="scientific">Paenibacillus physcomitrellae</name>
    <dbReference type="NCBI Taxonomy" id="1619311"/>
    <lineage>
        <taxon>Bacteria</taxon>
        <taxon>Bacillati</taxon>
        <taxon>Bacillota</taxon>
        <taxon>Bacilli</taxon>
        <taxon>Bacillales</taxon>
        <taxon>Paenibacillaceae</taxon>
        <taxon>Paenibacillus</taxon>
    </lineage>
</organism>
<dbReference type="Pfam" id="PF12833">
    <property type="entry name" value="HTH_18"/>
    <property type="match status" value="1"/>
</dbReference>
<dbReference type="Pfam" id="PF00072">
    <property type="entry name" value="Response_reg"/>
    <property type="match status" value="1"/>
</dbReference>
<evidence type="ECO:0000256" key="7">
    <source>
        <dbReference type="ARBA" id="ARBA00023163"/>
    </source>
</evidence>
<feature type="domain" description="HTH araC/xylS-type" evidence="9">
    <location>
        <begin position="428"/>
        <end position="526"/>
    </location>
</feature>
<gene>
    <name evidence="11" type="ORF">GCM10010917_30350</name>
</gene>
<evidence type="ECO:0000256" key="8">
    <source>
        <dbReference type="PROSITE-ProRule" id="PRU00169"/>
    </source>
</evidence>
<dbReference type="EMBL" id="BMHF01000010">
    <property type="protein sequence ID" value="GGA42925.1"/>
    <property type="molecule type" value="Genomic_DNA"/>
</dbReference>
<reference evidence="12" key="1">
    <citation type="journal article" date="2019" name="Int. J. Syst. Evol. Microbiol.">
        <title>The Global Catalogue of Microorganisms (GCM) 10K type strain sequencing project: providing services to taxonomists for standard genome sequencing and annotation.</title>
        <authorList>
            <consortium name="The Broad Institute Genomics Platform"/>
            <consortium name="The Broad Institute Genome Sequencing Center for Infectious Disease"/>
            <person name="Wu L."/>
            <person name="Ma J."/>
        </authorList>
    </citation>
    <scope>NUCLEOTIDE SEQUENCE [LARGE SCALE GENOMIC DNA]</scope>
    <source>
        <strain evidence="12">CGMCC 1.15044</strain>
    </source>
</reference>
<evidence type="ECO:0000256" key="3">
    <source>
        <dbReference type="ARBA" id="ARBA00022553"/>
    </source>
</evidence>
<dbReference type="SMART" id="SM00448">
    <property type="entry name" value="REC"/>
    <property type="match status" value="1"/>
</dbReference>
<accession>A0ABQ1GFN1</accession>
<evidence type="ECO:0000256" key="6">
    <source>
        <dbReference type="ARBA" id="ARBA00023125"/>
    </source>
</evidence>
<name>A0ABQ1GFN1_9BACL</name>
<dbReference type="Gene3D" id="1.10.10.60">
    <property type="entry name" value="Homeodomain-like"/>
    <property type="match status" value="2"/>
</dbReference>
<evidence type="ECO:0000259" key="9">
    <source>
        <dbReference type="PROSITE" id="PS01124"/>
    </source>
</evidence>
<evidence type="ECO:0000313" key="12">
    <source>
        <dbReference type="Proteomes" id="UP000609323"/>
    </source>
</evidence>
<keyword evidence="7" id="KW-0804">Transcription</keyword>
<dbReference type="Gene3D" id="3.40.50.2300">
    <property type="match status" value="1"/>
</dbReference>
<feature type="domain" description="Response regulatory" evidence="10">
    <location>
        <begin position="3"/>
        <end position="120"/>
    </location>
</feature>
<dbReference type="InterPro" id="IPR051552">
    <property type="entry name" value="HptR"/>
</dbReference>
<evidence type="ECO:0000256" key="5">
    <source>
        <dbReference type="ARBA" id="ARBA00023015"/>
    </source>
</evidence>
<dbReference type="CDD" id="cd17536">
    <property type="entry name" value="REC_YesN-like"/>
    <property type="match status" value="1"/>
</dbReference>
<evidence type="ECO:0000256" key="2">
    <source>
        <dbReference type="ARBA" id="ARBA00022490"/>
    </source>
</evidence>
<evidence type="ECO:0000256" key="4">
    <source>
        <dbReference type="ARBA" id="ARBA00023012"/>
    </source>
</evidence>
<dbReference type="InterPro" id="IPR018060">
    <property type="entry name" value="HTH_AraC"/>
</dbReference>
<keyword evidence="12" id="KW-1185">Reference proteome</keyword>
<dbReference type="InterPro" id="IPR009057">
    <property type="entry name" value="Homeodomain-like_sf"/>
</dbReference>
<dbReference type="Proteomes" id="UP000609323">
    <property type="component" value="Unassembled WGS sequence"/>
</dbReference>
<dbReference type="PROSITE" id="PS01124">
    <property type="entry name" value="HTH_ARAC_FAMILY_2"/>
    <property type="match status" value="1"/>
</dbReference>
<evidence type="ECO:0008006" key="13">
    <source>
        <dbReference type="Google" id="ProtNLM"/>
    </source>
</evidence>
<feature type="modified residue" description="4-aspartylphosphate" evidence="8">
    <location>
        <position position="55"/>
    </location>
</feature>
<sequence>MFKVMIVEDELLVRVGLKNSIPWHEFEMEVVADVANGREALNVYRAEELDLIVTDLKMPVMDGLELISTIREENSEIRILILSCIEEFEYARKAAGLKVSGYILKLTMSLDEMEHVLREVHKELLQRKRAVPEPLNHPLNLKMLKGKLIKDNIFYGFPASGDLETALRQVDPRIESGQTVIALLETSHYSRLLKRFQDERGELIHFTISNILDEIVNKHHAGEAFHDSDNHYLILFTYPADISEGGIYSHIRDVFDNIVRAMHSYLDIPVFMGVSRVYPGWSMLRQMYEQCSSIVQNRFLSDGFLKFASQWCSEDLELLWKRKMLQSCSLWQGMGSRYAEDLQQEMAKRLGQPLAGEEAWRQMFIELINWSYAYLEIPKEHAELLELSEAERIRACYTIETCIQEWEKHLKEASKMKDMVRTVSVEVEKAVRFIQQNYGRDITLKEVSDYVRLSPNYLSLLFKKSIGRNLTEYLTEYRIEKAKDLLLNTSLKTYEIAENVGVADSAYFSRIFKKYAGVSPLEFRKKKVLSKEVSAYENS</sequence>
<proteinExistence type="predicted"/>
<dbReference type="PANTHER" id="PTHR42713:SF3">
    <property type="entry name" value="TRANSCRIPTIONAL REGULATORY PROTEIN HPTR"/>
    <property type="match status" value="1"/>
</dbReference>
<keyword evidence="6" id="KW-0238">DNA-binding</keyword>
<dbReference type="SUPFAM" id="SSF46689">
    <property type="entry name" value="Homeodomain-like"/>
    <property type="match status" value="2"/>
</dbReference>
<keyword evidence="2" id="KW-0963">Cytoplasm</keyword>
<dbReference type="RefSeq" id="WP_094094487.1">
    <property type="nucleotide sequence ID" value="NZ_BMHF01000010.1"/>
</dbReference>